<dbReference type="GO" id="GO:0000151">
    <property type="term" value="C:ubiquitin ligase complex"/>
    <property type="evidence" value="ECO:0000318"/>
    <property type="project" value="GO_Central"/>
</dbReference>
<evidence type="ECO:0000256" key="17">
    <source>
        <dbReference type="PROSITE-ProRule" id="PRU00175"/>
    </source>
</evidence>
<reference evidence="20 21" key="1">
    <citation type="journal article" date="2011" name="Science">
        <title>The Selaginella genome identifies genetic changes associated with the evolution of vascular plants.</title>
        <authorList>
            <person name="Banks J.A."/>
            <person name="Nishiyama T."/>
            <person name="Hasebe M."/>
            <person name="Bowman J.L."/>
            <person name="Gribskov M."/>
            <person name="dePamphilis C."/>
            <person name="Albert V.A."/>
            <person name="Aono N."/>
            <person name="Aoyama T."/>
            <person name="Ambrose B.A."/>
            <person name="Ashton N.W."/>
            <person name="Axtell M.J."/>
            <person name="Barker E."/>
            <person name="Barker M.S."/>
            <person name="Bennetzen J.L."/>
            <person name="Bonawitz N.D."/>
            <person name="Chapple C."/>
            <person name="Cheng C."/>
            <person name="Correa L.G."/>
            <person name="Dacre M."/>
            <person name="DeBarry J."/>
            <person name="Dreyer I."/>
            <person name="Elias M."/>
            <person name="Engstrom E.M."/>
            <person name="Estelle M."/>
            <person name="Feng L."/>
            <person name="Finet C."/>
            <person name="Floyd S.K."/>
            <person name="Frommer W.B."/>
            <person name="Fujita T."/>
            <person name="Gramzow L."/>
            <person name="Gutensohn M."/>
            <person name="Harholt J."/>
            <person name="Hattori M."/>
            <person name="Heyl A."/>
            <person name="Hirai T."/>
            <person name="Hiwatashi Y."/>
            <person name="Ishikawa M."/>
            <person name="Iwata M."/>
            <person name="Karol K.G."/>
            <person name="Koehler B."/>
            <person name="Kolukisaoglu U."/>
            <person name="Kubo M."/>
            <person name="Kurata T."/>
            <person name="Lalonde S."/>
            <person name="Li K."/>
            <person name="Li Y."/>
            <person name="Litt A."/>
            <person name="Lyons E."/>
            <person name="Manning G."/>
            <person name="Maruyama T."/>
            <person name="Michael T.P."/>
            <person name="Mikami K."/>
            <person name="Miyazaki S."/>
            <person name="Morinaga S."/>
            <person name="Murata T."/>
            <person name="Mueller-Roeber B."/>
            <person name="Nelson D.R."/>
            <person name="Obara M."/>
            <person name="Oguri Y."/>
            <person name="Olmstead R.G."/>
            <person name="Onodera N."/>
            <person name="Petersen B.L."/>
            <person name="Pils B."/>
            <person name="Prigge M."/>
            <person name="Rensing S.A."/>
            <person name="Riano-Pachon D.M."/>
            <person name="Roberts A.W."/>
            <person name="Sato Y."/>
            <person name="Scheller H.V."/>
            <person name="Schulz B."/>
            <person name="Schulz C."/>
            <person name="Shakirov E.V."/>
            <person name="Shibagaki N."/>
            <person name="Shinohara N."/>
            <person name="Shippen D.E."/>
            <person name="Soerensen I."/>
            <person name="Sotooka R."/>
            <person name="Sugimoto N."/>
            <person name="Sugita M."/>
            <person name="Sumikawa N."/>
            <person name="Tanurdzic M."/>
            <person name="Theissen G."/>
            <person name="Ulvskov P."/>
            <person name="Wakazuki S."/>
            <person name="Weng J.K."/>
            <person name="Willats W.W."/>
            <person name="Wipf D."/>
            <person name="Wolf P.G."/>
            <person name="Yang L."/>
            <person name="Zimmer A.D."/>
            <person name="Zhu Q."/>
            <person name="Mitros T."/>
            <person name="Hellsten U."/>
            <person name="Loque D."/>
            <person name="Otillar R."/>
            <person name="Salamov A."/>
            <person name="Schmutz J."/>
            <person name="Shapiro H."/>
            <person name="Lindquist E."/>
            <person name="Lucas S."/>
            <person name="Rokhsar D."/>
            <person name="Grigoriev I.V."/>
        </authorList>
    </citation>
    <scope>NUCLEOTIDE SEQUENCE [LARGE SCALE GENOMIC DNA]</scope>
</reference>
<keyword evidence="16" id="KW-0472">Membrane</keyword>
<dbReference type="GO" id="GO:0005737">
    <property type="term" value="C:cytoplasm"/>
    <property type="evidence" value="ECO:0000318"/>
    <property type="project" value="GO_Central"/>
</dbReference>
<dbReference type="InterPro" id="IPR044066">
    <property type="entry name" value="TRIAD_supradom"/>
</dbReference>
<dbReference type="STRING" id="88036.D8RNX1"/>
<dbReference type="GO" id="GO:0008270">
    <property type="term" value="F:zinc ion binding"/>
    <property type="evidence" value="ECO:0007669"/>
    <property type="project" value="UniProtKB-KW"/>
</dbReference>
<evidence type="ECO:0000259" key="18">
    <source>
        <dbReference type="PROSITE" id="PS50089"/>
    </source>
</evidence>
<evidence type="ECO:0000256" key="12">
    <source>
        <dbReference type="ARBA" id="ARBA00022771"/>
    </source>
</evidence>
<keyword evidence="13" id="KW-0833">Ubl conjugation pathway</keyword>
<name>D8RNX1_SELML</name>
<sequence length="196" mass="22884">CVICLEDVQDADIYTLTECSHKFCSSCVKQHVEATVTTGRTFPVACPQVECTKKFTEGECKKLLSEAALKVFMKKIEEERIPDAQRVYCPYPNCSDLMDRRTFLDPKPRKLCGACQRYFCLDCRVPWHTFSTCAGYQRLPLDLKDAADAKLYRLAENQKWRQCKKCRWMIELLEGCYHMTCRCGYEFCYTCGMEYR</sequence>
<dbReference type="GO" id="GO:0006511">
    <property type="term" value="P:ubiquitin-dependent protein catabolic process"/>
    <property type="evidence" value="ECO:0000318"/>
    <property type="project" value="GO_Central"/>
</dbReference>
<feature type="non-terminal residue" evidence="20">
    <location>
        <position position="1"/>
    </location>
</feature>
<evidence type="ECO:0000256" key="3">
    <source>
        <dbReference type="ARBA" id="ARBA00003976"/>
    </source>
</evidence>
<keyword evidence="21" id="KW-1185">Reference proteome</keyword>
<evidence type="ECO:0000256" key="10">
    <source>
        <dbReference type="ARBA" id="ARBA00022723"/>
    </source>
</evidence>
<dbReference type="SMART" id="SM00184">
    <property type="entry name" value="RING"/>
    <property type="match status" value="1"/>
</dbReference>
<dbReference type="InterPro" id="IPR017907">
    <property type="entry name" value="Znf_RING_CS"/>
</dbReference>
<dbReference type="GO" id="GO:0031090">
    <property type="term" value="C:organelle membrane"/>
    <property type="evidence" value="ECO:0007669"/>
    <property type="project" value="UniProtKB-ARBA"/>
</dbReference>
<evidence type="ECO:0000256" key="7">
    <source>
        <dbReference type="ARBA" id="ARBA00012251"/>
    </source>
</evidence>
<dbReference type="PROSITE" id="PS00518">
    <property type="entry name" value="ZF_RING_1"/>
    <property type="match status" value="1"/>
</dbReference>
<dbReference type="HOGENOM" id="CLU_022048_6_1_1"/>
<evidence type="ECO:0000256" key="8">
    <source>
        <dbReference type="ARBA" id="ARBA00022679"/>
    </source>
</evidence>
<comment type="pathway">
    <text evidence="5">Protein modification; protein ubiquitination.</text>
</comment>
<dbReference type="InParanoid" id="D8RNX1"/>
<dbReference type="Gene3D" id="1.20.120.1750">
    <property type="match status" value="1"/>
</dbReference>
<evidence type="ECO:0000256" key="15">
    <source>
        <dbReference type="ARBA" id="ARBA00022989"/>
    </source>
</evidence>
<evidence type="ECO:0000313" key="20">
    <source>
        <dbReference type="EMBL" id="EFJ26154.1"/>
    </source>
</evidence>
<dbReference type="InterPro" id="IPR002867">
    <property type="entry name" value="IBR_dom"/>
</dbReference>
<feature type="domain" description="RING-type" evidence="18">
    <location>
        <begin position="1"/>
        <end position="47"/>
    </location>
</feature>
<dbReference type="GO" id="GO:0031624">
    <property type="term" value="F:ubiquitin conjugating enzyme binding"/>
    <property type="evidence" value="ECO:0000318"/>
    <property type="project" value="GO_Central"/>
</dbReference>
<keyword evidence="10" id="KW-0479">Metal-binding</keyword>
<dbReference type="EC" id="2.3.2.31" evidence="7"/>
<comment type="similarity">
    <text evidence="6">Belongs to the RBR family. Ariadne subfamily.</text>
</comment>
<keyword evidence="12 17" id="KW-0863">Zinc-finger</keyword>
<dbReference type="GO" id="GO:0016567">
    <property type="term" value="P:protein ubiquitination"/>
    <property type="evidence" value="ECO:0007669"/>
    <property type="project" value="InterPro"/>
</dbReference>
<evidence type="ECO:0000256" key="16">
    <source>
        <dbReference type="ARBA" id="ARBA00023136"/>
    </source>
</evidence>
<dbReference type="Proteomes" id="UP000001514">
    <property type="component" value="Unassembled WGS sequence"/>
</dbReference>
<evidence type="ECO:0000313" key="21">
    <source>
        <dbReference type="Proteomes" id="UP000001514"/>
    </source>
</evidence>
<organism evidence="21">
    <name type="scientific">Selaginella moellendorffii</name>
    <name type="common">Spikemoss</name>
    <dbReference type="NCBI Taxonomy" id="88036"/>
    <lineage>
        <taxon>Eukaryota</taxon>
        <taxon>Viridiplantae</taxon>
        <taxon>Streptophyta</taxon>
        <taxon>Embryophyta</taxon>
        <taxon>Tracheophyta</taxon>
        <taxon>Lycopodiopsida</taxon>
        <taxon>Selaginellales</taxon>
        <taxon>Selaginellaceae</taxon>
        <taxon>Selaginella</taxon>
    </lineage>
</organism>
<feature type="non-terminal residue" evidence="20">
    <location>
        <position position="196"/>
    </location>
</feature>
<dbReference type="OMA" id="DYQDCPN"/>
<evidence type="ECO:0000259" key="19">
    <source>
        <dbReference type="PROSITE" id="PS51873"/>
    </source>
</evidence>
<keyword evidence="15" id="KW-1133">Transmembrane helix</keyword>
<dbReference type="SUPFAM" id="SSF57850">
    <property type="entry name" value="RING/U-box"/>
    <property type="match status" value="3"/>
</dbReference>
<proteinExistence type="inferred from homology"/>
<dbReference type="PROSITE" id="PS50089">
    <property type="entry name" value="ZF_RING_2"/>
    <property type="match status" value="1"/>
</dbReference>
<evidence type="ECO:0000256" key="2">
    <source>
        <dbReference type="ARBA" id="ARBA00001947"/>
    </source>
</evidence>
<evidence type="ECO:0000256" key="13">
    <source>
        <dbReference type="ARBA" id="ARBA00022786"/>
    </source>
</evidence>
<comment type="function">
    <text evidence="3">Might act as an E3 ubiquitin-protein ligase, or as part of E3 complex, which accepts ubiquitin from specific E2 ubiquitin-conjugating enzymes and then transfers it to substrates.</text>
</comment>
<dbReference type="eggNOG" id="KOG1812">
    <property type="taxonomic scope" value="Eukaryota"/>
</dbReference>
<dbReference type="FunFam" id="3.30.40.10:FF:000051">
    <property type="entry name" value="RBR-type E3 ubiquitin transferase"/>
    <property type="match status" value="1"/>
</dbReference>
<dbReference type="CDD" id="cd22584">
    <property type="entry name" value="Rcat_RBR_unk"/>
    <property type="match status" value="1"/>
</dbReference>
<keyword evidence="14" id="KW-0862">Zinc</keyword>
<evidence type="ECO:0000256" key="14">
    <source>
        <dbReference type="ARBA" id="ARBA00022833"/>
    </source>
</evidence>
<comment type="catalytic activity">
    <reaction evidence="1">
        <text>[E2 ubiquitin-conjugating enzyme]-S-ubiquitinyl-L-cysteine + [acceptor protein]-L-lysine = [E2 ubiquitin-conjugating enzyme]-L-cysteine + [acceptor protein]-N(6)-ubiquitinyl-L-lysine.</text>
        <dbReference type="EC" id="2.3.2.31"/>
    </reaction>
</comment>
<dbReference type="EMBL" id="GL377585">
    <property type="protein sequence ID" value="EFJ26154.1"/>
    <property type="molecule type" value="Genomic_DNA"/>
</dbReference>
<protein>
    <recommendedName>
        <fullName evidence="7">RBR-type E3 ubiquitin transferase</fullName>
        <ecNumber evidence="7">2.3.2.31</ecNumber>
    </recommendedName>
</protein>
<comment type="subcellular location">
    <subcellularLocation>
        <location evidence="4">Membrane</location>
        <topology evidence="4">Single-pass membrane protein</topology>
    </subcellularLocation>
</comment>
<keyword evidence="9" id="KW-0812">Transmembrane</keyword>
<gene>
    <name evidence="20" type="ORF">SELMODRAFT_58478</name>
</gene>
<dbReference type="InterPro" id="IPR013083">
    <property type="entry name" value="Znf_RING/FYVE/PHD"/>
</dbReference>
<evidence type="ECO:0000256" key="5">
    <source>
        <dbReference type="ARBA" id="ARBA00004906"/>
    </source>
</evidence>
<dbReference type="PANTHER" id="PTHR11685">
    <property type="entry name" value="RBR FAMILY RING FINGER AND IBR DOMAIN-CONTAINING"/>
    <property type="match status" value="1"/>
</dbReference>
<dbReference type="Pfam" id="PF01485">
    <property type="entry name" value="IBR"/>
    <property type="match status" value="2"/>
</dbReference>
<dbReference type="Pfam" id="PF00097">
    <property type="entry name" value="zf-C3HC4"/>
    <property type="match status" value="1"/>
</dbReference>
<dbReference type="FunCoup" id="D8RNX1">
    <property type="interactions" value="1602"/>
</dbReference>
<dbReference type="InterPro" id="IPR031127">
    <property type="entry name" value="E3_UB_ligase_RBR"/>
</dbReference>
<evidence type="ECO:0000256" key="1">
    <source>
        <dbReference type="ARBA" id="ARBA00001798"/>
    </source>
</evidence>
<dbReference type="InterPro" id="IPR001841">
    <property type="entry name" value="Znf_RING"/>
</dbReference>
<dbReference type="Gramene" id="EFJ26154">
    <property type="protein sequence ID" value="EFJ26154"/>
    <property type="gene ID" value="SELMODRAFT_58478"/>
</dbReference>
<keyword evidence="11" id="KW-0677">Repeat</keyword>
<dbReference type="PROSITE" id="PS51873">
    <property type="entry name" value="TRIAD"/>
    <property type="match status" value="1"/>
</dbReference>
<keyword evidence="8" id="KW-0808">Transferase</keyword>
<dbReference type="InterPro" id="IPR018957">
    <property type="entry name" value="Znf_C3HC4_RING-type"/>
</dbReference>
<comment type="cofactor">
    <cofactor evidence="2">
        <name>Zn(2+)</name>
        <dbReference type="ChEBI" id="CHEBI:29105"/>
    </cofactor>
</comment>
<dbReference type="SMART" id="SM00647">
    <property type="entry name" value="IBR"/>
    <property type="match status" value="1"/>
</dbReference>
<dbReference type="OrthoDB" id="9977870at2759"/>
<dbReference type="Gene3D" id="3.30.40.10">
    <property type="entry name" value="Zinc/RING finger domain, C3HC4 (zinc finger)"/>
    <property type="match status" value="1"/>
</dbReference>
<evidence type="ECO:0000256" key="11">
    <source>
        <dbReference type="ARBA" id="ARBA00022737"/>
    </source>
</evidence>
<dbReference type="KEGG" id="smo:SELMODRAFT_58478"/>
<feature type="domain" description="RING-type" evidence="19">
    <location>
        <begin position="1"/>
        <end position="196"/>
    </location>
</feature>
<dbReference type="AlphaFoldDB" id="D8RNX1"/>
<evidence type="ECO:0000256" key="4">
    <source>
        <dbReference type="ARBA" id="ARBA00004167"/>
    </source>
</evidence>
<evidence type="ECO:0000256" key="9">
    <source>
        <dbReference type="ARBA" id="ARBA00022692"/>
    </source>
</evidence>
<dbReference type="GO" id="GO:0061630">
    <property type="term" value="F:ubiquitin protein ligase activity"/>
    <property type="evidence" value="ECO:0000318"/>
    <property type="project" value="GO_Central"/>
</dbReference>
<evidence type="ECO:0000256" key="6">
    <source>
        <dbReference type="ARBA" id="ARBA00005884"/>
    </source>
</evidence>
<accession>D8RNX1</accession>